<feature type="domain" description="Activator of Hsp90 ATPase homologue 1/2-like C-terminal" evidence="2">
    <location>
        <begin position="24"/>
        <end position="160"/>
    </location>
</feature>
<dbReference type="AlphaFoldDB" id="A0A4P6ZDJ8"/>
<dbReference type="KEGG" id="csal:NBC122_00791"/>
<dbReference type="RefSeq" id="WP_133439123.1">
    <property type="nucleotide sequence ID" value="NZ_CP037954.1"/>
</dbReference>
<dbReference type="InterPro" id="IPR013538">
    <property type="entry name" value="ASHA1/2-like_C"/>
</dbReference>
<accession>A0A4P6ZDJ8</accession>
<dbReference type="OrthoDB" id="9795306at2"/>
<dbReference type="Gene3D" id="3.30.530.20">
    <property type="match status" value="1"/>
</dbReference>
<dbReference type="Proteomes" id="UP000294419">
    <property type="component" value="Chromosome"/>
</dbReference>
<name>A0A4P6ZDJ8_9FLAO</name>
<dbReference type="InterPro" id="IPR023393">
    <property type="entry name" value="START-like_dom_sf"/>
</dbReference>
<gene>
    <name evidence="3" type="ORF">NBC122_00791</name>
</gene>
<sequence>MKTKIIFNKDDNSASIYIMTIFHTSVDKVWNHFTQAELLDQWWAPKPWKCKTLKMNFQPEGIWNYTMIGPENEKSFSGVQFHEINFHRCFDYSAFFTDENGSLDSKFAPSNWLIGFTGVEEGTKLTVNIHFKTTEDMATLLEMGFEDGFKMGLHQLEDLLNKKD</sequence>
<dbReference type="EMBL" id="CP037954">
    <property type="protein sequence ID" value="QBO57626.1"/>
    <property type="molecule type" value="Genomic_DNA"/>
</dbReference>
<keyword evidence="4" id="KW-1185">Reference proteome</keyword>
<evidence type="ECO:0000313" key="4">
    <source>
        <dbReference type="Proteomes" id="UP000294419"/>
    </source>
</evidence>
<comment type="similarity">
    <text evidence="1">Belongs to the AHA1 family.</text>
</comment>
<reference evidence="3 4" key="1">
    <citation type="submission" date="2019-03" db="EMBL/GenBank/DDBJ databases">
        <authorList>
            <person name="Kim H."/>
            <person name="Yu S.-M."/>
        </authorList>
    </citation>
    <scope>NUCLEOTIDE SEQUENCE [LARGE SCALE GENOMIC DNA]</scope>
    <source>
        <strain evidence="3 4">NBC122</strain>
    </source>
</reference>
<dbReference type="SUPFAM" id="SSF55961">
    <property type="entry name" value="Bet v1-like"/>
    <property type="match status" value="1"/>
</dbReference>
<evidence type="ECO:0000313" key="3">
    <source>
        <dbReference type="EMBL" id="QBO57626.1"/>
    </source>
</evidence>
<organism evidence="3 4">
    <name type="scientific">Chryseobacterium salivictor</name>
    <dbReference type="NCBI Taxonomy" id="2547600"/>
    <lineage>
        <taxon>Bacteria</taxon>
        <taxon>Pseudomonadati</taxon>
        <taxon>Bacteroidota</taxon>
        <taxon>Flavobacteriia</taxon>
        <taxon>Flavobacteriales</taxon>
        <taxon>Weeksellaceae</taxon>
        <taxon>Chryseobacterium group</taxon>
        <taxon>Chryseobacterium</taxon>
    </lineage>
</organism>
<proteinExistence type="inferred from homology"/>
<evidence type="ECO:0000259" key="2">
    <source>
        <dbReference type="Pfam" id="PF08327"/>
    </source>
</evidence>
<protein>
    <recommendedName>
        <fullName evidence="2">Activator of Hsp90 ATPase homologue 1/2-like C-terminal domain-containing protein</fullName>
    </recommendedName>
</protein>
<dbReference type="Pfam" id="PF08327">
    <property type="entry name" value="AHSA1"/>
    <property type="match status" value="1"/>
</dbReference>
<evidence type="ECO:0000256" key="1">
    <source>
        <dbReference type="ARBA" id="ARBA00006817"/>
    </source>
</evidence>